<dbReference type="AlphaFoldDB" id="A0AAD6SMN0"/>
<dbReference type="Gene3D" id="3.40.970.10">
    <property type="entry name" value="Ribonuclease H1, N-terminal domain"/>
    <property type="match status" value="1"/>
</dbReference>
<gene>
    <name evidence="4" type="ORF">C8F04DRAFT_1186595</name>
</gene>
<comment type="caution">
    <text evidence="4">The sequence shown here is derived from an EMBL/GenBank/DDBJ whole genome shotgun (WGS) entry which is preliminary data.</text>
</comment>
<feature type="region of interest" description="Disordered" evidence="2">
    <location>
        <begin position="241"/>
        <end position="273"/>
    </location>
</feature>
<dbReference type="PANTHER" id="PTHR13037">
    <property type="entry name" value="FORMIN"/>
    <property type="match status" value="1"/>
</dbReference>
<feature type="region of interest" description="Disordered" evidence="2">
    <location>
        <begin position="775"/>
        <end position="808"/>
    </location>
</feature>
<protein>
    <recommendedName>
        <fullName evidence="3">Ribonuclease H1 N-terminal domain-containing protein</fullName>
    </recommendedName>
</protein>
<feature type="compositionally biased region" description="Low complexity" evidence="2">
    <location>
        <begin position="710"/>
        <end position="725"/>
    </location>
</feature>
<evidence type="ECO:0000256" key="2">
    <source>
        <dbReference type="SAM" id="MobiDB-lite"/>
    </source>
</evidence>
<reference evidence="4" key="1">
    <citation type="submission" date="2023-03" db="EMBL/GenBank/DDBJ databases">
        <title>Massive genome expansion in bonnet fungi (Mycena s.s.) driven by repeated elements and novel gene families across ecological guilds.</title>
        <authorList>
            <consortium name="Lawrence Berkeley National Laboratory"/>
            <person name="Harder C.B."/>
            <person name="Miyauchi S."/>
            <person name="Viragh M."/>
            <person name="Kuo A."/>
            <person name="Thoen E."/>
            <person name="Andreopoulos B."/>
            <person name="Lu D."/>
            <person name="Skrede I."/>
            <person name="Drula E."/>
            <person name="Henrissat B."/>
            <person name="Morin E."/>
            <person name="Kohler A."/>
            <person name="Barry K."/>
            <person name="LaButti K."/>
            <person name="Morin E."/>
            <person name="Salamov A."/>
            <person name="Lipzen A."/>
            <person name="Mereny Z."/>
            <person name="Hegedus B."/>
            <person name="Baldrian P."/>
            <person name="Stursova M."/>
            <person name="Weitz H."/>
            <person name="Taylor A."/>
            <person name="Grigoriev I.V."/>
            <person name="Nagy L.G."/>
            <person name="Martin F."/>
            <person name="Kauserud H."/>
        </authorList>
    </citation>
    <scope>NUCLEOTIDE SEQUENCE</scope>
    <source>
        <strain evidence="4">CBHHK200</strain>
    </source>
</reference>
<feature type="region of interest" description="Disordered" evidence="2">
    <location>
        <begin position="710"/>
        <end position="748"/>
    </location>
</feature>
<dbReference type="SUPFAM" id="SSF55658">
    <property type="entry name" value="L9 N-domain-like"/>
    <property type="match status" value="1"/>
</dbReference>
<feature type="domain" description="Ribonuclease H1 N-terminal" evidence="3">
    <location>
        <begin position="562"/>
        <end position="600"/>
    </location>
</feature>
<feature type="compositionally biased region" description="Low complexity" evidence="2">
    <location>
        <begin position="781"/>
        <end position="795"/>
    </location>
</feature>
<dbReference type="PANTHER" id="PTHR13037:SF24">
    <property type="entry name" value="POLYCOMB PROTEIN PCL-RELATED"/>
    <property type="match status" value="1"/>
</dbReference>
<keyword evidence="5" id="KW-1185">Reference proteome</keyword>
<name>A0AAD6SMN0_9AGAR</name>
<sequence>MQRAPASRMIYSDSDRVTNLVIDLDTPISFYLKWNGFTDWGTPVTLGARSSAYKSTGIESSQKGKIVISHVSGQSSHKYRLFNVHGWPPAPENIGQADLSWSVGLGVTFSQGGPSNFVVFITGLSTRLHDNATTSPSGFTDLKHTSRDLSTSQNMFPELPQNPSKIWSLTIGSVASLIARRQPDIERIIGRQCWRPIVTAQLEGAANRRMTRRLELEPERPALVIGPVIVKSLPPSNATFASGHSLRNTAPRHMSKGSTATKQHCPSPNPPTPALRVASSATRLYWVKGSKARDVFKKGALQLRRGVISRMMGERAFCYITVWPGVEMVDERGQPMPVHELARRIVVHAARGNVEDENGHVDYAFSFLARRIVTHASRGGAEEVNIELDYTFSFVVDRAGKRFEKRRTSVGKVEVGEILLFAIARLALLAVSIDGAGGGVEDVVVGWQRREEVCNGRSRPWIQFTYYLNLEPNTPTLDPERTPSKAMEDATPLSAEYLCQRGECQRISLFFLLPSQSFRTFALRPSPRSIQLFMRMPCTPPFHPGPGHDDRTCHDKASGCYYYAVADGRVRGVFTNSWIAREQVEGYVNFSMKSFKTWAEMEFWWGLKCQELHTHGCPPFETVTFTLTPHPVLQPGPSPCTRRFPRIAAVPTIPHYFPPAAPAAPVAGPSSVAAPALVVPAAAPSPFNSPGPSTSTSRVIPISSSADELSSSASSASSLSASSTSGVKKEEAASPIVGSPSIGRVLDPSTRIHLTPAGRAHGEFLVARNSQLATPTRATNAPGEPASPSSTSAPASPSPPASRAPTSAADFPSVLITPNNAAAPAPAPEPTPGPAPRIYGVRGVAVFYDTFGSARRAARRLRLADSKIMVSTDPAKIEAWITGQPFNGEDA</sequence>
<dbReference type="InterPro" id="IPR009027">
    <property type="entry name" value="Ribosomal_bL9/RNase_H1_N"/>
</dbReference>
<keyword evidence="1" id="KW-0945">Host-virus interaction</keyword>
<dbReference type="InterPro" id="IPR011320">
    <property type="entry name" value="RNase_H1_N"/>
</dbReference>
<dbReference type="Pfam" id="PF01693">
    <property type="entry name" value="Cauli_VI"/>
    <property type="match status" value="1"/>
</dbReference>
<dbReference type="Proteomes" id="UP001218188">
    <property type="component" value="Unassembled WGS sequence"/>
</dbReference>
<proteinExistence type="predicted"/>
<dbReference type="InterPro" id="IPR037056">
    <property type="entry name" value="RNase_H1_N_sf"/>
</dbReference>
<dbReference type="EMBL" id="JARJCM010000088">
    <property type="protein sequence ID" value="KAJ7030751.1"/>
    <property type="molecule type" value="Genomic_DNA"/>
</dbReference>
<organism evidence="4 5">
    <name type="scientific">Mycena alexandri</name>
    <dbReference type="NCBI Taxonomy" id="1745969"/>
    <lineage>
        <taxon>Eukaryota</taxon>
        <taxon>Fungi</taxon>
        <taxon>Dikarya</taxon>
        <taxon>Basidiomycota</taxon>
        <taxon>Agaricomycotina</taxon>
        <taxon>Agaricomycetes</taxon>
        <taxon>Agaricomycetidae</taxon>
        <taxon>Agaricales</taxon>
        <taxon>Marasmiineae</taxon>
        <taxon>Mycenaceae</taxon>
        <taxon>Mycena</taxon>
    </lineage>
</organism>
<evidence type="ECO:0000259" key="3">
    <source>
        <dbReference type="Pfam" id="PF01693"/>
    </source>
</evidence>
<feature type="compositionally biased region" description="Polar residues" evidence="2">
    <location>
        <begin position="256"/>
        <end position="266"/>
    </location>
</feature>
<accession>A0AAD6SMN0</accession>
<evidence type="ECO:0000256" key="1">
    <source>
        <dbReference type="ARBA" id="ARBA00022581"/>
    </source>
</evidence>
<evidence type="ECO:0000313" key="5">
    <source>
        <dbReference type="Proteomes" id="UP001218188"/>
    </source>
</evidence>
<evidence type="ECO:0000313" key="4">
    <source>
        <dbReference type="EMBL" id="KAJ7030751.1"/>
    </source>
</evidence>